<dbReference type="PANTHER" id="PTHR45632">
    <property type="entry name" value="LD33804P"/>
    <property type="match status" value="1"/>
</dbReference>
<dbReference type="Gene3D" id="3.30.710.10">
    <property type="entry name" value="Potassium Channel Kv1.1, Chain A"/>
    <property type="match status" value="1"/>
</dbReference>
<dbReference type="PANTHER" id="PTHR45632:SF3">
    <property type="entry name" value="KELCH-LIKE PROTEIN 32"/>
    <property type="match status" value="1"/>
</dbReference>
<evidence type="ECO:0000259" key="3">
    <source>
        <dbReference type="SMART" id="SM00875"/>
    </source>
</evidence>
<dbReference type="InterPro" id="IPR011333">
    <property type="entry name" value="SKP1/BTB/POZ_sf"/>
</dbReference>
<keyword evidence="1" id="KW-0880">Kelch repeat</keyword>
<accession>A0AAV8ZS92</accession>
<sequence length="128" mass="14761">FHQLLEYAYTTRLALNLANVQDVLEAASHVQMVAVIQACSNYLQSQIDIDNCVDIATIAETYSLTQLRMKVYRFMSGHLQEFSNSTEFYRLTPQQLENLLAYDFPVDCSEADVLRIVLAWFFHVDTNE</sequence>
<dbReference type="Pfam" id="PF07707">
    <property type="entry name" value="BACK"/>
    <property type="match status" value="1"/>
</dbReference>
<dbReference type="InterPro" id="IPR000210">
    <property type="entry name" value="BTB/POZ_dom"/>
</dbReference>
<protein>
    <recommendedName>
        <fullName evidence="3">BACK domain-containing protein</fullName>
    </recommendedName>
</protein>
<dbReference type="SUPFAM" id="SSF54695">
    <property type="entry name" value="POZ domain"/>
    <property type="match status" value="1"/>
</dbReference>
<evidence type="ECO:0000313" key="5">
    <source>
        <dbReference type="Proteomes" id="UP001162156"/>
    </source>
</evidence>
<dbReference type="Pfam" id="PF00651">
    <property type="entry name" value="BTB"/>
    <property type="match status" value="1"/>
</dbReference>
<organism evidence="4 5">
    <name type="scientific">Rhamnusium bicolor</name>
    <dbReference type="NCBI Taxonomy" id="1586634"/>
    <lineage>
        <taxon>Eukaryota</taxon>
        <taxon>Metazoa</taxon>
        <taxon>Ecdysozoa</taxon>
        <taxon>Arthropoda</taxon>
        <taxon>Hexapoda</taxon>
        <taxon>Insecta</taxon>
        <taxon>Pterygota</taxon>
        <taxon>Neoptera</taxon>
        <taxon>Endopterygota</taxon>
        <taxon>Coleoptera</taxon>
        <taxon>Polyphaga</taxon>
        <taxon>Cucujiformia</taxon>
        <taxon>Chrysomeloidea</taxon>
        <taxon>Cerambycidae</taxon>
        <taxon>Lepturinae</taxon>
        <taxon>Rhagiini</taxon>
        <taxon>Rhamnusium</taxon>
    </lineage>
</organism>
<dbReference type="InterPro" id="IPR011705">
    <property type="entry name" value="BACK"/>
</dbReference>
<gene>
    <name evidence="4" type="ORF">NQ314_002282</name>
</gene>
<evidence type="ECO:0000256" key="2">
    <source>
        <dbReference type="ARBA" id="ARBA00022737"/>
    </source>
</evidence>
<dbReference type="CDD" id="cd14733">
    <property type="entry name" value="BACK"/>
    <property type="match status" value="1"/>
</dbReference>
<dbReference type="Proteomes" id="UP001162156">
    <property type="component" value="Unassembled WGS sequence"/>
</dbReference>
<evidence type="ECO:0000256" key="1">
    <source>
        <dbReference type="ARBA" id="ARBA00022441"/>
    </source>
</evidence>
<reference evidence="4" key="1">
    <citation type="journal article" date="2023" name="Insect Mol. Biol.">
        <title>Genome sequencing provides insights into the evolution of gene families encoding plant cell wall-degrading enzymes in longhorned beetles.</title>
        <authorList>
            <person name="Shin N.R."/>
            <person name="Okamura Y."/>
            <person name="Kirsch R."/>
            <person name="Pauchet Y."/>
        </authorList>
    </citation>
    <scope>NUCLEOTIDE SEQUENCE</scope>
    <source>
        <strain evidence="4">RBIC_L_NR</strain>
    </source>
</reference>
<dbReference type="Gene3D" id="1.25.40.420">
    <property type="match status" value="1"/>
</dbReference>
<evidence type="ECO:0000313" key="4">
    <source>
        <dbReference type="EMBL" id="KAJ8968483.1"/>
    </source>
</evidence>
<dbReference type="EMBL" id="JANEYF010000691">
    <property type="protein sequence ID" value="KAJ8968483.1"/>
    <property type="molecule type" value="Genomic_DNA"/>
</dbReference>
<dbReference type="AlphaFoldDB" id="A0AAV8ZS92"/>
<proteinExistence type="predicted"/>
<comment type="caution">
    <text evidence="4">The sequence shown here is derived from an EMBL/GenBank/DDBJ whole genome shotgun (WGS) entry which is preliminary data.</text>
</comment>
<keyword evidence="5" id="KW-1185">Reference proteome</keyword>
<dbReference type="SMART" id="SM00875">
    <property type="entry name" value="BACK"/>
    <property type="match status" value="1"/>
</dbReference>
<name>A0AAV8ZS92_9CUCU</name>
<feature type="non-terminal residue" evidence="4">
    <location>
        <position position="1"/>
    </location>
</feature>
<feature type="domain" description="BACK" evidence="3">
    <location>
        <begin position="52"/>
        <end position="125"/>
    </location>
</feature>
<keyword evidence="2" id="KW-0677">Repeat</keyword>